<gene>
    <name evidence="1" type="ORF">BK769_33280</name>
</gene>
<proteinExistence type="predicted"/>
<dbReference type="Proteomes" id="UP000195087">
    <property type="component" value="Unassembled WGS sequence"/>
</dbReference>
<dbReference type="EMBL" id="NFEH01000133">
    <property type="protein sequence ID" value="OTZ65583.1"/>
    <property type="molecule type" value="Genomic_DNA"/>
</dbReference>
<accession>A0A9X6PMF8</accession>
<protein>
    <recommendedName>
        <fullName evidence="3">CMP/dCMP-type deaminase domain-containing protein</fullName>
    </recommendedName>
</protein>
<organism evidence="1 2">
    <name type="scientific">Bacillus thuringiensis serovar kumamotoensis</name>
    <dbReference type="NCBI Taxonomy" id="132267"/>
    <lineage>
        <taxon>Bacteria</taxon>
        <taxon>Bacillati</taxon>
        <taxon>Bacillota</taxon>
        <taxon>Bacilli</taxon>
        <taxon>Bacillales</taxon>
        <taxon>Bacillaceae</taxon>
        <taxon>Bacillus</taxon>
        <taxon>Bacillus cereus group</taxon>
    </lineage>
</organism>
<sequence>MNKYSLLKIDRKKPSIFYQKFEEKYKELLQGILNENLEITQEYFDTLAKSPNIGYLLFIGKIDGKMERIELFAHSQIQRKENKKISSELHEFLLESYSVQVEKPNYKDGYVNYLNNNLFFGDSLDIKDVWYRDVDSESKLIENFFIQYGGKEIQGRIQLFTTYSPCLSCNGKLLRFLEEHSNVSIEVSYLRVYNGFKRRR</sequence>
<dbReference type="Pfam" id="PF14424">
    <property type="entry name" value="Toxin-deaminase"/>
    <property type="match status" value="1"/>
</dbReference>
<evidence type="ECO:0008006" key="3">
    <source>
        <dbReference type="Google" id="ProtNLM"/>
    </source>
</evidence>
<evidence type="ECO:0000313" key="1">
    <source>
        <dbReference type="EMBL" id="OTZ65583.1"/>
    </source>
</evidence>
<comment type="caution">
    <text evidence="1">The sequence shown here is derived from an EMBL/GenBank/DDBJ whole genome shotgun (WGS) entry which is preliminary data.</text>
</comment>
<name>A0A9X6PMF8_BACUK</name>
<reference evidence="1 2" key="1">
    <citation type="submission" date="2016-10" db="EMBL/GenBank/DDBJ databases">
        <title>Comparative genomics of Bacillus thuringiensis reveals a path to pathogens against multiple invertebrate hosts.</title>
        <authorList>
            <person name="Zheng J."/>
            <person name="Gao Q."/>
            <person name="Liu H."/>
            <person name="Peng D."/>
            <person name="Ruan L."/>
            <person name="Sun M."/>
        </authorList>
    </citation>
    <scope>NUCLEOTIDE SEQUENCE [LARGE SCALE GENOMIC DNA]</scope>
    <source>
        <strain evidence="1">BGSC 4W1</strain>
    </source>
</reference>
<dbReference type="Gene3D" id="3.40.140.10">
    <property type="entry name" value="Cytidine Deaminase, domain 2"/>
    <property type="match status" value="1"/>
</dbReference>
<dbReference type="RefSeq" id="WP_086392835.1">
    <property type="nucleotide sequence ID" value="NZ_NFEH01000133.1"/>
</dbReference>
<dbReference type="AlphaFoldDB" id="A0A9X6PMF8"/>
<evidence type="ECO:0000313" key="2">
    <source>
        <dbReference type="Proteomes" id="UP000195087"/>
    </source>
</evidence>
<dbReference type="InterPro" id="IPR032721">
    <property type="entry name" value="Toxin-deaminase"/>
</dbReference>